<sequence>MAPEDTIDVGVVQWEQPPASTNLVSSVWTPLGLALICLQVFVEDDAASGLPLQLADAGREAIESRTGLVGS</sequence>
<evidence type="ECO:0000313" key="2">
    <source>
        <dbReference type="Proteomes" id="UP001323405"/>
    </source>
</evidence>
<evidence type="ECO:0000313" key="1">
    <source>
        <dbReference type="EMBL" id="KAK4657644.1"/>
    </source>
</evidence>
<dbReference type="GeneID" id="87902774"/>
<reference evidence="1 2" key="1">
    <citation type="journal article" date="2023" name="bioRxiv">
        <title>High-quality genome assemblies of four members of thePodospora anserinaspecies complex.</title>
        <authorList>
            <person name="Ament-Velasquez S.L."/>
            <person name="Vogan A.A."/>
            <person name="Wallerman O."/>
            <person name="Hartmann F."/>
            <person name="Gautier V."/>
            <person name="Silar P."/>
            <person name="Giraud T."/>
            <person name="Johannesson H."/>
        </authorList>
    </citation>
    <scope>NUCLEOTIDE SEQUENCE [LARGE SCALE GENOMIC DNA]</scope>
    <source>
        <strain evidence="1 2">CBS 415.72m</strain>
    </source>
</reference>
<proteinExistence type="predicted"/>
<keyword evidence="2" id="KW-1185">Reference proteome</keyword>
<accession>A0ABR0GPN8</accession>
<organism evidence="1 2">
    <name type="scientific">Podospora pseudocomata</name>
    <dbReference type="NCBI Taxonomy" id="2093779"/>
    <lineage>
        <taxon>Eukaryota</taxon>
        <taxon>Fungi</taxon>
        <taxon>Dikarya</taxon>
        <taxon>Ascomycota</taxon>
        <taxon>Pezizomycotina</taxon>
        <taxon>Sordariomycetes</taxon>
        <taxon>Sordariomycetidae</taxon>
        <taxon>Sordariales</taxon>
        <taxon>Podosporaceae</taxon>
        <taxon>Podospora</taxon>
    </lineage>
</organism>
<name>A0ABR0GPN8_9PEZI</name>
<comment type="caution">
    <text evidence="1">The sequence shown here is derived from an EMBL/GenBank/DDBJ whole genome shotgun (WGS) entry which is preliminary data.</text>
</comment>
<dbReference type="EMBL" id="JAFFHA010000003">
    <property type="protein sequence ID" value="KAK4657644.1"/>
    <property type="molecule type" value="Genomic_DNA"/>
</dbReference>
<dbReference type="RefSeq" id="XP_062746617.1">
    <property type="nucleotide sequence ID" value="XM_062883221.1"/>
</dbReference>
<dbReference type="Proteomes" id="UP001323405">
    <property type="component" value="Unassembled WGS sequence"/>
</dbReference>
<protein>
    <submittedName>
        <fullName evidence="1">Uncharacterized protein</fullName>
    </submittedName>
</protein>
<gene>
    <name evidence="1" type="ORF">QC762_0030180</name>
</gene>